<evidence type="ECO:0000313" key="1">
    <source>
        <dbReference type="Proteomes" id="UP000504632"/>
    </source>
</evidence>
<dbReference type="CTD" id="647286"/>
<name>A0A6J2V8C3_CHACN</name>
<dbReference type="AlphaFoldDB" id="A0A6J2V8C3"/>
<dbReference type="InterPro" id="IPR028092">
    <property type="entry name" value="RD3"/>
</dbReference>
<organism evidence="1 2">
    <name type="scientific">Chanos chanos</name>
    <name type="common">Milkfish</name>
    <name type="synonym">Mugil chanos</name>
    <dbReference type="NCBI Taxonomy" id="29144"/>
    <lineage>
        <taxon>Eukaryota</taxon>
        <taxon>Metazoa</taxon>
        <taxon>Chordata</taxon>
        <taxon>Craniata</taxon>
        <taxon>Vertebrata</taxon>
        <taxon>Euteleostomi</taxon>
        <taxon>Actinopterygii</taxon>
        <taxon>Neopterygii</taxon>
        <taxon>Teleostei</taxon>
        <taxon>Ostariophysi</taxon>
        <taxon>Gonorynchiformes</taxon>
        <taxon>Chanidae</taxon>
        <taxon>Chanos</taxon>
    </lineage>
</organism>
<dbReference type="Proteomes" id="UP000504632">
    <property type="component" value="Chromosome 4"/>
</dbReference>
<dbReference type="GeneID" id="115810230"/>
<sequence length="226" mass="25655">MPLFGWMRWPRVESNEAMYCMAPGCPGESGQVLLRELLWQLEQREHLALEEELQHHLSQGTLGNQYSIGPPGLPPLMSASERRQLERLCSRVPPSHTAIVLSRFREVLATNDVLPWELVCVFKRVLRDFLRRLEEEMQSLPPVTLTLPPLSLPEKSYACGPKTKRASTLPVFPKSQGIPREEIPTISSYVDRHLRTACSYSNRRDGSLPYFQPASYACSGTYSTTL</sequence>
<proteinExistence type="predicted"/>
<protein>
    <submittedName>
        <fullName evidence="2">Protein RD3-like</fullName>
    </submittedName>
</protein>
<dbReference type="PANTHER" id="PTHR28489:SF3">
    <property type="entry name" value="PROTEIN RD3-LIKE"/>
    <property type="match status" value="1"/>
</dbReference>
<dbReference type="Pfam" id="PF14473">
    <property type="entry name" value="RD3"/>
    <property type="match status" value="1"/>
</dbReference>
<dbReference type="OrthoDB" id="9944259at2759"/>
<reference evidence="2" key="1">
    <citation type="submission" date="2025-08" db="UniProtKB">
        <authorList>
            <consortium name="RefSeq"/>
        </authorList>
    </citation>
    <scope>IDENTIFICATION</scope>
</reference>
<dbReference type="InParanoid" id="A0A6J2V8C3"/>
<keyword evidence="1" id="KW-1185">Reference proteome</keyword>
<accession>A0A6J2V8C3</accession>
<gene>
    <name evidence="2" type="primary">rd3l</name>
</gene>
<dbReference type="FunCoup" id="A0A6J2V8C3">
    <property type="interactions" value="1028"/>
</dbReference>
<dbReference type="PANTHER" id="PTHR28489">
    <property type="entry name" value="RENTINAL DEGENERATION 3-LIKE"/>
    <property type="match status" value="1"/>
</dbReference>
<evidence type="ECO:0000313" key="2">
    <source>
        <dbReference type="RefSeq" id="XP_030628018.1"/>
    </source>
</evidence>
<dbReference type="RefSeq" id="XP_030628018.1">
    <property type="nucleotide sequence ID" value="XM_030772158.1"/>
</dbReference>